<dbReference type="SUPFAM" id="SSF49777">
    <property type="entry name" value="PEBP-like"/>
    <property type="match status" value="1"/>
</dbReference>
<name>A0A9E7FA33_9LILI</name>
<protein>
    <submittedName>
        <fullName evidence="1">Cen-like protein</fullName>
    </submittedName>
</protein>
<gene>
    <name evidence="1" type="ORF">MUK42_26722</name>
</gene>
<dbReference type="InterPro" id="IPR035810">
    <property type="entry name" value="PEBP_euk"/>
</dbReference>
<dbReference type="PANTHER" id="PTHR11362:SF13">
    <property type="entry name" value="PROTEIN TERMINAL FLOWER 1"/>
    <property type="match status" value="1"/>
</dbReference>
<dbReference type="EMBL" id="CP097504">
    <property type="protein sequence ID" value="URD90048.1"/>
    <property type="molecule type" value="Genomic_DNA"/>
</dbReference>
<sequence>MARLSDPLAVGRVIGEVIDSFHPSVRMMVTYNSSKLVCNGHEFYPSAVVSEPRVAVQCGDMRSFFTLVSMPQPPQLSSPRPHCSIHLNHGRCCRHRLTICLCGLTSRRIVTDIPGTTDTSFGKEVVGHESPRPSIGIHRFVFVLFQQKRRHSVVAPPPSRDRFSTRRFAQENDLGLPVAAVYFNAQRETAARRL</sequence>
<dbReference type="AlphaFoldDB" id="A0A9E7FA33"/>
<dbReference type="InterPro" id="IPR036610">
    <property type="entry name" value="PEBP-like_sf"/>
</dbReference>
<evidence type="ECO:0000313" key="2">
    <source>
        <dbReference type="Proteomes" id="UP001055439"/>
    </source>
</evidence>
<proteinExistence type="predicted"/>
<dbReference type="Gene3D" id="3.90.280.10">
    <property type="entry name" value="PEBP-like"/>
    <property type="match status" value="1"/>
</dbReference>
<dbReference type="PANTHER" id="PTHR11362">
    <property type="entry name" value="PHOSPHATIDYLETHANOLAMINE-BINDING PROTEIN"/>
    <property type="match status" value="1"/>
</dbReference>
<keyword evidence="2" id="KW-1185">Reference proteome</keyword>
<organism evidence="1 2">
    <name type="scientific">Musa troglodytarum</name>
    <name type="common">fe'i banana</name>
    <dbReference type="NCBI Taxonomy" id="320322"/>
    <lineage>
        <taxon>Eukaryota</taxon>
        <taxon>Viridiplantae</taxon>
        <taxon>Streptophyta</taxon>
        <taxon>Embryophyta</taxon>
        <taxon>Tracheophyta</taxon>
        <taxon>Spermatophyta</taxon>
        <taxon>Magnoliopsida</taxon>
        <taxon>Liliopsida</taxon>
        <taxon>Zingiberales</taxon>
        <taxon>Musaceae</taxon>
        <taxon>Musa</taxon>
    </lineage>
</organism>
<dbReference type="CDD" id="cd00866">
    <property type="entry name" value="PEBP_euk"/>
    <property type="match status" value="1"/>
</dbReference>
<dbReference type="Proteomes" id="UP001055439">
    <property type="component" value="Chromosome 2"/>
</dbReference>
<reference evidence="1" key="1">
    <citation type="submission" date="2022-05" db="EMBL/GenBank/DDBJ databases">
        <title>The Musa troglodytarum L. genome provides insights into the mechanism of non-climacteric behaviour and enrichment of carotenoids.</title>
        <authorList>
            <person name="Wang J."/>
        </authorList>
    </citation>
    <scope>NUCLEOTIDE SEQUENCE</scope>
    <source>
        <tissue evidence="1">Leaf</tissue>
    </source>
</reference>
<dbReference type="OrthoDB" id="2506647at2759"/>
<evidence type="ECO:0000313" key="1">
    <source>
        <dbReference type="EMBL" id="URD90048.1"/>
    </source>
</evidence>
<accession>A0A9E7FA33</accession>